<dbReference type="RefSeq" id="WP_116176646.1">
    <property type="nucleotide sequence ID" value="NZ_JBHLUJ010000029.1"/>
</dbReference>
<dbReference type="Proteomes" id="UP000256269">
    <property type="component" value="Unassembled WGS sequence"/>
</dbReference>
<dbReference type="PANTHER" id="PTHR11803">
    <property type="entry name" value="2-IMINOBUTANOATE/2-IMINOPROPANOATE DEAMINASE RIDA"/>
    <property type="match status" value="1"/>
</dbReference>
<accession>A0A3E0HFZ0</accession>
<dbReference type="InterPro" id="IPR035959">
    <property type="entry name" value="RutC-like_sf"/>
</dbReference>
<evidence type="ECO:0000313" key="3">
    <source>
        <dbReference type="Proteomes" id="UP000256269"/>
    </source>
</evidence>
<dbReference type="EMBL" id="QUNO01000008">
    <property type="protein sequence ID" value="REH44710.1"/>
    <property type="molecule type" value="Genomic_DNA"/>
</dbReference>
<dbReference type="CDD" id="cd00448">
    <property type="entry name" value="YjgF_YER057c_UK114_family"/>
    <property type="match status" value="1"/>
</dbReference>
<name>A0A3E0HFZ0_9PSEU</name>
<comment type="similarity">
    <text evidence="1">Belongs to the RutC family.</text>
</comment>
<sequence>MATHRVAPALFPPPSYSHSVVVEAGERLVFTAGGVPLDPAGNLVGPGDRVRQAEQVLTNLSEQLRQAGTDLEHVVNTTVYVVAEQTSDLSTVWEVVTASGLTVGPHSSTLLGVSFLGYTGQLVEITAVAVIPS</sequence>
<dbReference type="Pfam" id="PF01042">
    <property type="entry name" value="Ribonuc_L-PSP"/>
    <property type="match status" value="1"/>
</dbReference>
<dbReference type="OrthoDB" id="9803101at2"/>
<proteinExistence type="inferred from homology"/>
<reference evidence="2 3" key="1">
    <citation type="submission" date="2018-08" db="EMBL/GenBank/DDBJ databases">
        <title>Genomic Encyclopedia of Archaeal and Bacterial Type Strains, Phase II (KMG-II): from individual species to whole genera.</title>
        <authorList>
            <person name="Goeker M."/>
        </authorList>
    </citation>
    <scope>NUCLEOTIDE SEQUENCE [LARGE SCALE GENOMIC DNA]</scope>
    <source>
        <strain evidence="2 3">DSM 45791</strain>
    </source>
</reference>
<protein>
    <submittedName>
        <fullName evidence="2">Enamine deaminase RidA (YjgF/YER057c/UK114 family)</fullName>
    </submittedName>
</protein>
<dbReference type="GO" id="GO:0019239">
    <property type="term" value="F:deaminase activity"/>
    <property type="evidence" value="ECO:0007669"/>
    <property type="project" value="TreeGrafter"/>
</dbReference>
<dbReference type="GO" id="GO:0005829">
    <property type="term" value="C:cytosol"/>
    <property type="evidence" value="ECO:0007669"/>
    <property type="project" value="TreeGrafter"/>
</dbReference>
<gene>
    <name evidence="2" type="ORF">BCF44_108190</name>
</gene>
<dbReference type="Gene3D" id="3.30.1330.40">
    <property type="entry name" value="RutC-like"/>
    <property type="match status" value="1"/>
</dbReference>
<evidence type="ECO:0000256" key="1">
    <source>
        <dbReference type="ARBA" id="ARBA00010552"/>
    </source>
</evidence>
<dbReference type="PANTHER" id="PTHR11803:SF58">
    <property type="entry name" value="PROTEIN HMF1-RELATED"/>
    <property type="match status" value="1"/>
</dbReference>
<dbReference type="InterPro" id="IPR006175">
    <property type="entry name" value="YjgF/YER057c/UK114"/>
</dbReference>
<organism evidence="2 3">
    <name type="scientific">Kutzneria buriramensis</name>
    <dbReference type="NCBI Taxonomy" id="1045776"/>
    <lineage>
        <taxon>Bacteria</taxon>
        <taxon>Bacillati</taxon>
        <taxon>Actinomycetota</taxon>
        <taxon>Actinomycetes</taxon>
        <taxon>Pseudonocardiales</taxon>
        <taxon>Pseudonocardiaceae</taxon>
        <taxon>Kutzneria</taxon>
    </lineage>
</organism>
<evidence type="ECO:0000313" key="2">
    <source>
        <dbReference type="EMBL" id="REH44710.1"/>
    </source>
</evidence>
<dbReference type="AlphaFoldDB" id="A0A3E0HFZ0"/>
<comment type="caution">
    <text evidence="2">The sequence shown here is derived from an EMBL/GenBank/DDBJ whole genome shotgun (WGS) entry which is preliminary data.</text>
</comment>
<dbReference type="SUPFAM" id="SSF55298">
    <property type="entry name" value="YjgF-like"/>
    <property type="match status" value="1"/>
</dbReference>
<keyword evidence="3" id="KW-1185">Reference proteome</keyword>